<dbReference type="PROSITE" id="PS51471">
    <property type="entry name" value="FE2OG_OXY"/>
    <property type="match status" value="1"/>
</dbReference>
<evidence type="ECO:0000256" key="2">
    <source>
        <dbReference type="ARBA" id="ARBA00022723"/>
    </source>
</evidence>
<dbReference type="InterPro" id="IPR026992">
    <property type="entry name" value="DIOX_N"/>
</dbReference>
<organism evidence="8 9">
    <name type="scientific">Datura stramonium</name>
    <name type="common">Jimsonweed</name>
    <name type="synonym">Common thornapple</name>
    <dbReference type="NCBI Taxonomy" id="4076"/>
    <lineage>
        <taxon>Eukaryota</taxon>
        <taxon>Viridiplantae</taxon>
        <taxon>Streptophyta</taxon>
        <taxon>Embryophyta</taxon>
        <taxon>Tracheophyta</taxon>
        <taxon>Spermatophyta</taxon>
        <taxon>Magnoliopsida</taxon>
        <taxon>eudicotyledons</taxon>
        <taxon>Gunneridae</taxon>
        <taxon>Pentapetalae</taxon>
        <taxon>asterids</taxon>
        <taxon>lamiids</taxon>
        <taxon>Solanales</taxon>
        <taxon>Solanaceae</taxon>
        <taxon>Solanoideae</taxon>
        <taxon>Datureae</taxon>
        <taxon>Datura</taxon>
    </lineage>
</organism>
<accession>A0ABS8VME9</accession>
<dbReference type="Gene3D" id="2.60.120.330">
    <property type="entry name" value="B-lactam Antibiotic, Isopenicillin N Synthase, Chain"/>
    <property type="match status" value="1"/>
</dbReference>
<feature type="domain" description="Fe2OG dioxygenase" evidence="7">
    <location>
        <begin position="239"/>
        <end position="339"/>
    </location>
</feature>
<evidence type="ECO:0000313" key="8">
    <source>
        <dbReference type="EMBL" id="MCE0480773.1"/>
    </source>
</evidence>
<dbReference type="Proteomes" id="UP000823775">
    <property type="component" value="Unassembled WGS sequence"/>
</dbReference>
<dbReference type="Pfam" id="PF03171">
    <property type="entry name" value="2OG-FeII_Oxy"/>
    <property type="match status" value="1"/>
</dbReference>
<sequence length="396" mass="44410">MEEARSRKLGGSLKVPNVQELAKQQLAVVPPRYIRDDIEHQSRNSIILLPQIPVIDMKKLLENIRDDDGDSELKRLHLACKEWGFFQSDGWEKGGSRGGRGLVGQGSGGRVGSSWGEFIIVVSSSLLEKVKSEIRAFFQLPMEEKKKLEQEEGDLEGYGQAFVVSEEQKLDWADMFYMITLPTHLRKPHLFPKLPLSLRDALEEYSTELKELSMKILYKMARALGMKAEDINVLFEEDGTQMMRINYYPPCPQPELVMGLCPHTDAIGLAILLQVNEIEGLQLKKGGAWIPVPYLPDAFVVNIGDILEIVTNGIYKSTEHRAIVNEDKERISIGTFLSPKLDGDLGPAPSLLTPKCPAKFRRIGVADYFKGYFSRELVGKSYVDALRITNGDDGSN</sequence>
<keyword evidence="2 6" id="KW-0479">Metal-binding</keyword>
<dbReference type="InterPro" id="IPR050295">
    <property type="entry name" value="Plant_2OG-oxidoreductases"/>
</dbReference>
<proteinExistence type="inferred from homology"/>
<comment type="similarity">
    <text evidence="1 6">Belongs to the iron/ascorbate-dependent oxidoreductase family.</text>
</comment>
<evidence type="ECO:0000256" key="1">
    <source>
        <dbReference type="ARBA" id="ARBA00008056"/>
    </source>
</evidence>
<evidence type="ECO:0000256" key="6">
    <source>
        <dbReference type="RuleBase" id="RU003682"/>
    </source>
</evidence>
<dbReference type="EMBL" id="JACEIK010005123">
    <property type="protein sequence ID" value="MCE0480773.1"/>
    <property type="molecule type" value="Genomic_DNA"/>
</dbReference>
<keyword evidence="4 6" id="KW-0560">Oxidoreductase</keyword>
<keyword evidence="3" id="KW-0847">Vitamin C</keyword>
<dbReference type="InterPro" id="IPR005123">
    <property type="entry name" value="Oxoglu/Fe-dep_dioxygenase_dom"/>
</dbReference>
<comment type="caution">
    <text evidence="8">The sequence shown here is derived from an EMBL/GenBank/DDBJ whole genome shotgun (WGS) entry which is preliminary data.</text>
</comment>
<keyword evidence="9" id="KW-1185">Reference proteome</keyword>
<evidence type="ECO:0000256" key="3">
    <source>
        <dbReference type="ARBA" id="ARBA00022896"/>
    </source>
</evidence>
<dbReference type="Pfam" id="PF14226">
    <property type="entry name" value="DIOX_N"/>
    <property type="match status" value="1"/>
</dbReference>
<evidence type="ECO:0000313" key="9">
    <source>
        <dbReference type="Proteomes" id="UP000823775"/>
    </source>
</evidence>
<name>A0ABS8VME9_DATST</name>
<evidence type="ECO:0000256" key="5">
    <source>
        <dbReference type="ARBA" id="ARBA00023004"/>
    </source>
</evidence>
<evidence type="ECO:0000256" key="4">
    <source>
        <dbReference type="ARBA" id="ARBA00023002"/>
    </source>
</evidence>
<dbReference type="SUPFAM" id="SSF51197">
    <property type="entry name" value="Clavaminate synthase-like"/>
    <property type="match status" value="2"/>
</dbReference>
<reference evidence="8 9" key="1">
    <citation type="journal article" date="2021" name="BMC Genomics">
        <title>Datura genome reveals duplications of psychoactive alkaloid biosynthetic genes and high mutation rate following tissue culture.</title>
        <authorList>
            <person name="Rajewski A."/>
            <person name="Carter-House D."/>
            <person name="Stajich J."/>
            <person name="Litt A."/>
        </authorList>
    </citation>
    <scope>NUCLEOTIDE SEQUENCE [LARGE SCALE GENOMIC DNA]</scope>
    <source>
        <strain evidence="8">AR-01</strain>
    </source>
</reference>
<dbReference type="PANTHER" id="PTHR47991">
    <property type="entry name" value="OXOGLUTARATE/IRON-DEPENDENT DIOXYGENASE"/>
    <property type="match status" value="1"/>
</dbReference>
<dbReference type="InterPro" id="IPR044861">
    <property type="entry name" value="IPNS-like_FE2OG_OXY"/>
</dbReference>
<dbReference type="InterPro" id="IPR027443">
    <property type="entry name" value="IPNS-like_sf"/>
</dbReference>
<keyword evidence="5 6" id="KW-0408">Iron</keyword>
<gene>
    <name evidence="8" type="ORF">HAX54_037881</name>
</gene>
<evidence type="ECO:0000259" key="7">
    <source>
        <dbReference type="PROSITE" id="PS51471"/>
    </source>
</evidence>
<protein>
    <recommendedName>
        <fullName evidence="7">Fe2OG dioxygenase domain-containing protein</fullName>
    </recommendedName>
</protein>